<name>A0A6C0BP43_9ZZZZ</name>
<sequence>MVNNLYSILDRICDIALNLSGQSLRIDTLRPHSFNITSVTIHNLHLVYGSTHNITIDLPT</sequence>
<reference evidence="1" key="1">
    <citation type="journal article" date="2020" name="Nature">
        <title>Giant virus diversity and host interactions through global metagenomics.</title>
        <authorList>
            <person name="Schulz F."/>
            <person name="Roux S."/>
            <person name="Paez-Espino D."/>
            <person name="Jungbluth S."/>
            <person name="Walsh D.A."/>
            <person name="Denef V.J."/>
            <person name="McMahon K.D."/>
            <person name="Konstantinidis K.T."/>
            <person name="Eloe-Fadrosh E.A."/>
            <person name="Kyrpides N.C."/>
            <person name="Woyke T."/>
        </authorList>
    </citation>
    <scope>NUCLEOTIDE SEQUENCE</scope>
    <source>
        <strain evidence="1">GVMAG-M-3300017651-5</strain>
    </source>
</reference>
<accession>A0A6C0BP43</accession>
<protein>
    <submittedName>
        <fullName evidence="1">Uncharacterized protein</fullName>
    </submittedName>
</protein>
<organism evidence="1">
    <name type="scientific">viral metagenome</name>
    <dbReference type="NCBI Taxonomy" id="1070528"/>
    <lineage>
        <taxon>unclassified sequences</taxon>
        <taxon>metagenomes</taxon>
        <taxon>organismal metagenomes</taxon>
    </lineage>
</organism>
<dbReference type="AlphaFoldDB" id="A0A6C0BP43"/>
<proteinExistence type="predicted"/>
<evidence type="ECO:0000313" key="1">
    <source>
        <dbReference type="EMBL" id="QHS93023.1"/>
    </source>
</evidence>
<dbReference type="EMBL" id="MN739195">
    <property type="protein sequence ID" value="QHS93023.1"/>
    <property type="molecule type" value="Genomic_DNA"/>
</dbReference>